<dbReference type="Pfam" id="PF13495">
    <property type="entry name" value="Phage_int_SAM_4"/>
    <property type="match status" value="1"/>
</dbReference>
<evidence type="ECO:0000256" key="2">
    <source>
        <dbReference type="PROSITE-ProRule" id="PRU01248"/>
    </source>
</evidence>
<dbReference type="AlphaFoldDB" id="A0A517D8J6"/>
<dbReference type="RefSeq" id="WP_144227933.1">
    <property type="nucleotide sequence ID" value="NZ_CP041677.1"/>
</dbReference>
<organism evidence="4 5">
    <name type="scientific">Limosilactobacillus reuteri</name>
    <name type="common">Lactobacillus reuteri</name>
    <dbReference type="NCBI Taxonomy" id="1598"/>
    <lineage>
        <taxon>Bacteria</taxon>
        <taxon>Bacillati</taxon>
        <taxon>Bacillota</taxon>
        <taxon>Bacilli</taxon>
        <taxon>Lactobacillales</taxon>
        <taxon>Lactobacillaceae</taxon>
        <taxon>Limosilactobacillus</taxon>
    </lineage>
</organism>
<accession>A0A517D8J6</accession>
<dbReference type="InterPro" id="IPR004107">
    <property type="entry name" value="Integrase_SAM-like_N"/>
</dbReference>
<evidence type="ECO:0000256" key="1">
    <source>
        <dbReference type="ARBA" id="ARBA00023125"/>
    </source>
</evidence>
<evidence type="ECO:0000313" key="4">
    <source>
        <dbReference type="EMBL" id="QDR73607.1"/>
    </source>
</evidence>
<name>A0A517D8J6_LIMRT</name>
<dbReference type="Proteomes" id="UP000316394">
    <property type="component" value="Plasmid unnamed"/>
</dbReference>
<geneLocation type="plasmid" evidence="4 5">
    <name>unnamed</name>
</geneLocation>
<dbReference type="EMBL" id="CP041677">
    <property type="protein sequence ID" value="QDR73607.1"/>
    <property type="molecule type" value="Genomic_DNA"/>
</dbReference>
<keyword evidence="4" id="KW-0614">Plasmid</keyword>
<dbReference type="Gene3D" id="1.10.150.130">
    <property type="match status" value="1"/>
</dbReference>
<dbReference type="GO" id="GO:0003677">
    <property type="term" value="F:DNA binding"/>
    <property type="evidence" value="ECO:0007669"/>
    <property type="project" value="UniProtKB-UniRule"/>
</dbReference>
<dbReference type="GO" id="GO:0015074">
    <property type="term" value="P:DNA integration"/>
    <property type="evidence" value="ECO:0007669"/>
    <property type="project" value="InterPro"/>
</dbReference>
<feature type="domain" description="Core-binding (CB)" evidence="3">
    <location>
        <begin position="1"/>
        <end position="87"/>
    </location>
</feature>
<dbReference type="InterPro" id="IPR011010">
    <property type="entry name" value="DNA_brk_join_enz"/>
</dbReference>
<keyword evidence="1 2" id="KW-0238">DNA-binding</keyword>
<proteinExistence type="predicted"/>
<protein>
    <recommendedName>
        <fullName evidence="3">Core-binding (CB) domain-containing protein</fullName>
    </recommendedName>
</protein>
<reference evidence="4 5" key="1">
    <citation type="submission" date="2019-07" db="EMBL/GenBank/DDBJ databases">
        <title>Gastrointestinal microbiota of Peromyscus leucopus, the white-footed mouse.</title>
        <authorList>
            <person name="Milovic A."/>
            <person name="Bassam K."/>
            <person name="Barbour A.G."/>
        </authorList>
    </citation>
    <scope>NUCLEOTIDE SEQUENCE [LARGE SCALE GENOMIC DNA]</scope>
    <source>
        <strain evidence="4 5">LL7</strain>
        <plasmid evidence="4 5">unnamed</plasmid>
    </source>
</reference>
<dbReference type="PROSITE" id="PS51900">
    <property type="entry name" value="CB"/>
    <property type="match status" value="1"/>
</dbReference>
<evidence type="ECO:0000259" key="3">
    <source>
        <dbReference type="PROSITE" id="PS51900"/>
    </source>
</evidence>
<gene>
    <name evidence="4" type="ORF">FOD75_10950</name>
</gene>
<dbReference type="InterPro" id="IPR010998">
    <property type="entry name" value="Integrase_recombinase_N"/>
</dbReference>
<sequence>MFPAQDTYMEWLKVKYSPNTQIIDVEVLTDFFSYVADQHIGESRNVSSVTESDIRSYLDNLQSKRKFAPRTINKYLTTLHRYFRFLTANGVLKIDPSYSVKGLKFNRKKRIVINWYPHIRKIIRSGSVSPDTIKLMVVIGVGGTPQNYLEFQWNDIESKVNNKVIKRYIENHVDFSKTANPIIFQDKKGNAITTNEAILAKTKGDRSTLNMPLSPTDLRLGYIYSIVNKPNQTDEKLMKRLQCSLSSLIYYKKNALSYELVDFENIWPK</sequence>
<dbReference type="InterPro" id="IPR044068">
    <property type="entry name" value="CB"/>
</dbReference>
<evidence type="ECO:0000313" key="5">
    <source>
        <dbReference type="Proteomes" id="UP000316394"/>
    </source>
</evidence>
<dbReference type="SUPFAM" id="SSF56349">
    <property type="entry name" value="DNA breaking-rejoining enzymes"/>
    <property type="match status" value="1"/>
</dbReference>